<dbReference type="GO" id="GO:0004497">
    <property type="term" value="F:monooxygenase activity"/>
    <property type="evidence" value="ECO:0007669"/>
    <property type="project" value="UniProtKB-KW"/>
</dbReference>
<gene>
    <name evidence="4" type="ORF">DDE20_10910</name>
</gene>
<dbReference type="Proteomes" id="UP000245911">
    <property type="component" value="Unassembled WGS sequence"/>
</dbReference>
<dbReference type="Gene3D" id="3.50.50.60">
    <property type="entry name" value="FAD/NAD(P)-binding domain"/>
    <property type="match status" value="1"/>
</dbReference>
<dbReference type="SUPFAM" id="SSF51905">
    <property type="entry name" value="FAD/NAD(P)-binding domain"/>
    <property type="match status" value="1"/>
</dbReference>
<feature type="domain" description="FAD-binding" evidence="3">
    <location>
        <begin position="14"/>
        <end position="324"/>
    </location>
</feature>
<dbReference type="InterPro" id="IPR002938">
    <property type="entry name" value="FAD-bd"/>
</dbReference>
<evidence type="ECO:0000313" key="4">
    <source>
        <dbReference type="EMBL" id="PVH28691.1"/>
    </source>
</evidence>
<evidence type="ECO:0000256" key="1">
    <source>
        <dbReference type="ARBA" id="ARBA00023002"/>
    </source>
</evidence>
<protein>
    <recommendedName>
        <fullName evidence="3">FAD-binding domain-containing protein</fullName>
    </recommendedName>
</protein>
<dbReference type="Pfam" id="PF01494">
    <property type="entry name" value="FAD_binding_3"/>
    <property type="match status" value="1"/>
</dbReference>
<dbReference type="OrthoDB" id="4230779at2"/>
<keyword evidence="5" id="KW-1185">Reference proteome</keyword>
<dbReference type="EMBL" id="QDKM01000004">
    <property type="protein sequence ID" value="PVH28691.1"/>
    <property type="molecule type" value="Genomic_DNA"/>
</dbReference>
<dbReference type="PRINTS" id="PR00420">
    <property type="entry name" value="RNGMNOXGNASE"/>
</dbReference>
<accession>A0A2T8HTD6</accession>
<sequence>MQSEAGGCEVTKRALIVGAGIAGQTLACALAKTEYQIDIVEKSQSWEVLGTGMYVQNNALRGLQEIGVAEQIVKAGWHSPTGVSTITDMHGNTLAQTVVPPCPGSDYPGYVPIGRPVLHAILLAAVEAAGVTIQMGKSVTGISQSGDRVDVSFTDGARASYDIVIGADGVNSSVRSLVFAEIEPQYSGFSNWRAILPMATPLADTMWQMGPEKSVGIIPISDDELYIAGVSKEPGNPWFEPETLVRRMHERFAMFGGRAGGLLKQITRSEQIVYTPIKEIIMEPPWFKGRVVLVGDAAHASTPFWAQGASMAIEDVIVLYWLLRENRDVPDIFSEWQERRFERCAFVQNGSKSTGVNGHAAGLEAMNRAAEHIRNHAQDNVNSRYERLNQPI</sequence>
<comment type="caution">
    <text evidence="4">The sequence shown here is derived from an EMBL/GenBank/DDBJ whole genome shotgun (WGS) entry which is preliminary data.</text>
</comment>
<dbReference type="PANTHER" id="PTHR13789:SF309">
    <property type="entry name" value="PUTATIVE (AFU_ORTHOLOGUE AFUA_6G14510)-RELATED"/>
    <property type="match status" value="1"/>
</dbReference>
<evidence type="ECO:0000259" key="3">
    <source>
        <dbReference type="Pfam" id="PF01494"/>
    </source>
</evidence>
<reference evidence="4 5" key="1">
    <citation type="submission" date="2018-04" db="EMBL/GenBank/DDBJ databases">
        <title>Pararhodobacter oceanense sp. nov., isolated from marine intertidal sediment.</title>
        <authorList>
            <person name="Wang X.-L."/>
            <person name="Du Z.-J."/>
        </authorList>
    </citation>
    <scope>NUCLEOTIDE SEQUENCE [LARGE SCALE GENOMIC DNA]</scope>
    <source>
        <strain evidence="4 5">AM505</strain>
    </source>
</reference>
<dbReference type="InterPro" id="IPR050493">
    <property type="entry name" value="FAD-dep_Monooxygenase_BioMet"/>
</dbReference>
<proteinExistence type="predicted"/>
<evidence type="ECO:0000256" key="2">
    <source>
        <dbReference type="ARBA" id="ARBA00023033"/>
    </source>
</evidence>
<keyword evidence="1" id="KW-0560">Oxidoreductase</keyword>
<evidence type="ECO:0000313" key="5">
    <source>
        <dbReference type="Proteomes" id="UP000245911"/>
    </source>
</evidence>
<dbReference type="GO" id="GO:0071949">
    <property type="term" value="F:FAD binding"/>
    <property type="evidence" value="ECO:0007669"/>
    <property type="project" value="InterPro"/>
</dbReference>
<keyword evidence="2" id="KW-0503">Monooxygenase</keyword>
<dbReference type="PANTHER" id="PTHR13789">
    <property type="entry name" value="MONOOXYGENASE"/>
    <property type="match status" value="1"/>
</dbReference>
<dbReference type="InterPro" id="IPR036188">
    <property type="entry name" value="FAD/NAD-bd_sf"/>
</dbReference>
<organism evidence="4 5">
    <name type="scientific">Pararhodobacter oceanensis</name>
    <dbReference type="NCBI Taxonomy" id="2172121"/>
    <lineage>
        <taxon>Bacteria</taxon>
        <taxon>Pseudomonadati</taxon>
        <taxon>Pseudomonadota</taxon>
        <taxon>Alphaproteobacteria</taxon>
        <taxon>Rhodobacterales</taxon>
        <taxon>Paracoccaceae</taxon>
        <taxon>Pararhodobacter</taxon>
    </lineage>
</organism>
<name>A0A2T8HTD6_9RHOB</name>
<dbReference type="AlphaFoldDB" id="A0A2T8HTD6"/>